<keyword evidence="6" id="KW-0472">Membrane</keyword>
<proteinExistence type="predicted"/>
<keyword evidence="2" id="KW-0812">Transmembrane</keyword>
<dbReference type="PROSITE" id="PS50893">
    <property type="entry name" value="ABC_TRANSPORTER_2"/>
    <property type="match status" value="1"/>
</dbReference>
<dbReference type="Proteomes" id="UP000306409">
    <property type="component" value="Chromosome"/>
</dbReference>
<evidence type="ECO:0000256" key="5">
    <source>
        <dbReference type="ARBA" id="ARBA00022989"/>
    </source>
</evidence>
<dbReference type="Pfam" id="PF00005">
    <property type="entry name" value="ABC_tran"/>
    <property type="match status" value="1"/>
</dbReference>
<evidence type="ECO:0000256" key="4">
    <source>
        <dbReference type="ARBA" id="ARBA00022840"/>
    </source>
</evidence>
<evidence type="ECO:0000256" key="1">
    <source>
        <dbReference type="ARBA" id="ARBA00004651"/>
    </source>
</evidence>
<dbReference type="SUPFAM" id="SSF52540">
    <property type="entry name" value="P-loop containing nucleoside triphosphate hydrolases"/>
    <property type="match status" value="1"/>
</dbReference>
<dbReference type="Gene3D" id="3.40.50.300">
    <property type="entry name" value="P-loop containing nucleotide triphosphate hydrolases"/>
    <property type="match status" value="1"/>
</dbReference>
<keyword evidence="4 7" id="KW-0067">ATP-binding</keyword>
<evidence type="ECO:0000313" key="8">
    <source>
        <dbReference type="Proteomes" id="UP000306409"/>
    </source>
</evidence>
<keyword evidence="8" id="KW-1185">Reference proteome</keyword>
<dbReference type="InterPro" id="IPR039421">
    <property type="entry name" value="Type_1_exporter"/>
</dbReference>
<dbReference type="PANTHER" id="PTHR43394:SF1">
    <property type="entry name" value="ATP-BINDING CASSETTE SUB-FAMILY B MEMBER 10, MITOCHONDRIAL"/>
    <property type="match status" value="1"/>
</dbReference>
<dbReference type="InterPro" id="IPR017871">
    <property type="entry name" value="ABC_transporter-like_CS"/>
</dbReference>
<gene>
    <name evidence="7" type="ORF">EHE19_016415</name>
</gene>
<keyword evidence="3" id="KW-0547">Nucleotide-binding</keyword>
<dbReference type="PROSITE" id="PS00211">
    <property type="entry name" value="ABC_TRANSPORTER_1"/>
    <property type="match status" value="1"/>
</dbReference>
<evidence type="ECO:0000256" key="2">
    <source>
        <dbReference type="ARBA" id="ARBA00022692"/>
    </source>
</evidence>
<dbReference type="AlphaFoldDB" id="A0A4V6ENU8"/>
<dbReference type="InterPro" id="IPR003593">
    <property type="entry name" value="AAA+_ATPase"/>
</dbReference>
<accession>A0A4V6ENU8</accession>
<dbReference type="PANTHER" id="PTHR43394">
    <property type="entry name" value="ATP-DEPENDENT PERMEASE MDL1, MITOCHONDRIAL"/>
    <property type="match status" value="1"/>
</dbReference>
<dbReference type="CDD" id="cd03228">
    <property type="entry name" value="ABCC_MRP_Like"/>
    <property type="match status" value="1"/>
</dbReference>
<comment type="subcellular location">
    <subcellularLocation>
        <location evidence="1">Cell membrane</location>
        <topology evidence="1">Multi-pass membrane protein</topology>
    </subcellularLocation>
</comment>
<dbReference type="Gene3D" id="1.20.1560.10">
    <property type="entry name" value="ABC transporter type 1, transmembrane domain"/>
    <property type="match status" value="1"/>
</dbReference>
<dbReference type="SUPFAM" id="SSF90123">
    <property type="entry name" value="ABC transporter transmembrane region"/>
    <property type="match status" value="1"/>
</dbReference>
<evidence type="ECO:0000256" key="3">
    <source>
        <dbReference type="ARBA" id="ARBA00022741"/>
    </source>
</evidence>
<dbReference type="InterPro" id="IPR036640">
    <property type="entry name" value="ABC1_TM_sf"/>
</dbReference>
<dbReference type="PROSITE" id="PS50929">
    <property type="entry name" value="ABC_TM1F"/>
    <property type="match status" value="1"/>
</dbReference>
<dbReference type="GO" id="GO:0005886">
    <property type="term" value="C:plasma membrane"/>
    <property type="evidence" value="ECO:0007669"/>
    <property type="project" value="UniProtKB-SubCell"/>
</dbReference>
<dbReference type="KEGG" id="rher:EHE19_016415"/>
<evidence type="ECO:0000256" key="6">
    <source>
        <dbReference type="ARBA" id="ARBA00023136"/>
    </source>
</evidence>
<sequence>MNRKIVRIFIEAVLRYKGRIISIMITFIIASLFTFLNPIIIRNIMDQGMAKKDFRYIYMQSILLLLVYVGQQLINLFQAKLSTEVKNRFINDLMGKSFAKLMKLKLEYFNKNNSAEIVNRLYHDADRTGQIVDRNIISIVSYAIGMISGSIGLILLNWKLSILVFLFVPVKFMIVYFMSLRNEQLEREVIVKSSEFSAWFGNIVNGIREVKLWNLYHAKGEEYSSQQQKILGINKKREMVNTYNLCGDSLVNAVLTVLTYIGGGWLVSKGRLSMGEVVAFLVYSISLTGPITSIINLRYFVSGIKPSIERMLNFFELDEEPSGQDIIANCDFKELILEDVTYAYGENKVIDNLNVKIERGDKIAIVGKNGVGKTTLIQLLLGFIQPIDGTIYINGKNIRDLQLNNYRQLFSLVSQNVYLFKDSLLCNLDLKRDCDMEEIKSVCNRNGIDPIIHKLRYDYDSLIEENGANLSGGERQKLALVRAIIKKGEILILDEPTSNYDAVSADTFMDRVVKEYQDKTIIIITHDNRVLNKVDKIYNLEQGKLTAVS</sequence>
<protein>
    <submittedName>
        <fullName evidence="7">ABC transporter ATP-binding protein</fullName>
    </submittedName>
</protein>
<evidence type="ECO:0000313" key="7">
    <source>
        <dbReference type="EMBL" id="QNU66428.1"/>
    </source>
</evidence>
<dbReference type="InterPro" id="IPR003439">
    <property type="entry name" value="ABC_transporter-like_ATP-bd"/>
</dbReference>
<dbReference type="InterPro" id="IPR011527">
    <property type="entry name" value="ABC1_TM_dom"/>
</dbReference>
<dbReference type="GO" id="GO:0015421">
    <property type="term" value="F:ABC-type oligopeptide transporter activity"/>
    <property type="evidence" value="ECO:0007669"/>
    <property type="project" value="TreeGrafter"/>
</dbReference>
<dbReference type="InterPro" id="IPR027417">
    <property type="entry name" value="P-loop_NTPase"/>
</dbReference>
<dbReference type="SMART" id="SM00382">
    <property type="entry name" value="AAA"/>
    <property type="match status" value="1"/>
</dbReference>
<name>A0A4V6ENU8_9FIRM</name>
<dbReference type="GO" id="GO:0016887">
    <property type="term" value="F:ATP hydrolysis activity"/>
    <property type="evidence" value="ECO:0007669"/>
    <property type="project" value="InterPro"/>
</dbReference>
<reference evidence="7 8" key="1">
    <citation type="submission" date="2020-09" db="EMBL/GenBank/DDBJ databases">
        <title>Characterization and genome sequencing of Ruminiclostridium sp. nov. MA18.</title>
        <authorList>
            <person name="Rettenmaier R."/>
            <person name="Kowollik M.-L."/>
            <person name="Liebl W."/>
            <person name="Zverlov V."/>
        </authorList>
    </citation>
    <scope>NUCLEOTIDE SEQUENCE [LARGE SCALE GENOMIC DNA]</scope>
    <source>
        <strain evidence="7 8">MA18</strain>
    </source>
</reference>
<dbReference type="OrthoDB" id="9762778at2"/>
<dbReference type="GO" id="GO:0005524">
    <property type="term" value="F:ATP binding"/>
    <property type="evidence" value="ECO:0007669"/>
    <property type="project" value="UniProtKB-KW"/>
</dbReference>
<dbReference type="RefSeq" id="WP_137699182.1">
    <property type="nucleotide sequence ID" value="NZ_CP061336.1"/>
</dbReference>
<keyword evidence="5" id="KW-1133">Transmembrane helix</keyword>
<dbReference type="EMBL" id="CP061336">
    <property type="protein sequence ID" value="QNU66428.1"/>
    <property type="molecule type" value="Genomic_DNA"/>
</dbReference>
<dbReference type="Pfam" id="PF00664">
    <property type="entry name" value="ABC_membrane"/>
    <property type="match status" value="1"/>
</dbReference>
<dbReference type="CDD" id="cd07346">
    <property type="entry name" value="ABC_6TM_exporters"/>
    <property type="match status" value="1"/>
</dbReference>
<organism evidence="7 8">
    <name type="scientific">Ruminiclostridium herbifermentans</name>
    <dbReference type="NCBI Taxonomy" id="2488810"/>
    <lineage>
        <taxon>Bacteria</taxon>
        <taxon>Bacillati</taxon>
        <taxon>Bacillota</taxon>
        <taxon>Clostridia</taxon>
        <taxon>Eubacteriales</taxon>
        <taxon>Oscillospiraceae</taxon>
        <taxon>Ruminiclostridium</taxon>
    </lineage>
</organism>